<dbReference type="InterPro" id="IPR008952">
    <property type="entry name" value="Tetraspanin_EC2_sf"/>
</dbReference>
<feature type="transmembrane region" description="Helical" evidence="6">
    <location>
        <begin position="113"/>
        <end position="134"/>
    </location>
</feature>
<reference evidence="8" key="1">
    <citation type="submission" date="2016-01" db="EMBL/GenBank/DDBJ databases">
        <title>Reference transcriptome for the parasite Schistocephalus solidus: insights into the molecular evolution of parasitism.</title>
        <authorList>
            <person name="Hebert F.O."/>
            <person name="Grambauer S."/>
            <person name="Barber I."/>
            <person name="Landry C.R."/>
            <person name="Aubin-Horth N."/>
        </authorList>
    </citation>
    <scope>NUCLEOTIDE SEQUENCE</scope>
</reference>
<evidence type="ECO:0000256" key="3">
    <source>
        <dbReference type="ARBA" id="ARBA00022692"/>
    </source>
</evidence>
<evidence type="ECO:0000313" key="8">
    <source>
        <dbReference type="EMBL" id="JAP62360.1"/>
    </source>
</evidence>
<dbReference type="PIRSF" id="PIRSF002419">
    <property type="entry name" value="Tetraspanin"/>
    <property type="match status" value="1"/>
</dbReference>
<dbReference type="AlphaFoldDB" id="A0A0V0J9F4"/>
<feature type="transmembrane region" description="Helical" evidence="6">
    <location>
        <begin position="81"/>
        <end position="101"/>
    </location>
</feature>
<evidence type="ECO:0000256" key="6">
    <source>
        <dbReference type="RuleBase" id="RU361218"/>
    </source>
</evidence>
<dbReference type="InterPro" id="IPR000301">
    <property type="entry name" value="Tetraspanin_animals"/>
</dbReference>
<dbReference type="SUPFAM" id="SSF48652">
    <property type="entry name" value="Tetraspanin"/>
    <property type="match status" value="1"/>
</dbReference>
<dbReference type="InterPro" id="IPR018499">
    <property type="entry name" value="Tetraspanin/Peripherin"/>
</dbReference>
<feature type="region of interest" description="Disordered" evidence="7">
    <location>
        <begin position="1"/>
        <end position="20"/>
    </location>
</feature>
<evidence type="ECO:0000256" key="5">
    <source>
        <dbReference type="ARBA" id="ARBA00023136"/>
    </source>
</evidence>
<keyword evidence="3 6" id="KW-0812">Transmembrane</keyword>
<comment type="subcellular location">
    <subcellularLocation>
        <location evidence="1 6">Membrane</location>
        <topology evidence="1 6">Multi-pass membrane protein</topology>
    </subcellularLocation>
</comment>
<protein>
    <recommendedName>
        <fullName evidence="6">Tetraspanin</fullName>
    </recommendedName>
</protein>
<dbReference type="EMBL" id="GEEE01000865">
    <property type="protein sequence ID" value="JAP62360.1"/>
    <property type="molecule type" value="Transcribed_RNA"/>
</dbReference>
<dbReference type="PANTHER" id="PTHR19282:SF515">
    <property type="entry name" value="TETRASPANIN"/>
    <property type="match status" value="1"/>
</dbReference>
<keyword evidence="5 6" id="KW-0472">Membrane</keyword>
<dbReference type="Gene3D" id="1.10.1450.10">
    <property type="entry name" value="Tetraspanin"/>
    <property type="match status" value="1"/>
</dbReference>
<dbReference type="GO" id="GO:0005886">
    <property type="term" value="C:plasma membrane"/>
    <property type="evidence" value="ECO:0007669"/>
    <property type="project" value="TreeGrafter"/>
</dbReference>
<feature type="transmembrane region" description="Helical" evidence="6">
    <location>
        <begin position="243"/>
        <end position="260"/>
    </location>
</feature>
<sequence>METSSPQRRSDRLITPQDGQKSLKKKSCALTPSWVKTFLIFFTLIIMTIALSFICLGSYFTIVRNPRFPALLGEIAFINNYLMISLGILLTIVCIFGFFAISNGEVRLLKWYAILLTICLVIQFGAVGAALGYFQASYAWNADRLTSIMVNEYEETNEKIFNAVNGLHKEFQCCGSRSYRDWAHSLYAEKASGEKVNKNSTKPKHVPFSCCIAPYTNCGSIIHPSNIYYGGCMAAISDKLRETLFIILVVLLALAVVEVSKHCASSFLFHALVRHLATRSSLSEISFSQNL</sequence>
<comment type="similarity">
    <text evidence="2 6">Belongs to the tetraspanin (TM4SF) family.</text>
</comment>
<accession>A0A0V0J9F4</accession>
<evidence type="ECO:0000256" key="4">
    <source>
        <dbReference type="ARBA" id="ARBA00022989"/>
    </source>
</evidence>
<gene>
    <name evidence="8" type="primary">TSN11</name>
    <name evidence="8" type="ORF">TR158657</name>
</gene>
<evidence type="ECO:0000256" key="7">
    <source>
        <dbReference type="SAM" id="MobiDB-lite"/>
    </source>
</evidence>
<organism evidence="8">
    <name type="scientific">Schistocephalus solidus</name>
    <name type="common">Tapeworm</name>
    <dbReference type="NCBI Taxonomy" id="70667"/>
    <lineage>
        <taxon>Eukaryota</taxon>
        <taxon>Metazoa</taxon>
        <taxon>Spiralia</taxon>
        <taxon>Lophotrochozoa</taxon>
        <taxon>Platyhelminthes</taxon>
        <taxon>Cestoda</taxon>
        <taxon>Eucestoda</taxon>
        <taxon>Diphyllobothriidea</taxon>
        <taxon>Diphyllobothriidae</taxon>
        <taxon>Schistocephalus</taxon>
    </lineage>
</organism>
<dbReference type="Pfam" id="PF00335">
    <property type="entry name" value="Tetraspanin"/>
    <property type="match status" value="1"/>
</dbReference>
<evidence type="ECO:0000256" key="1">
    <source>
        <dbReference type="ARBA" id="ARBA00004141"/>
    </source>
</evidence>
<evidence type="ECO:0000256" key="2">
    <source>
        <dbReference type="ARBA" id="ARBA00006840"/>
    </source>
</evidence>
<proteinExistence type="inferred from homology"/>
<dbReference type="PANTHER" id="PTHR19282">
    <property type="entry name" value="TETRASPANIN"/>
    <property type="match status" value="1"/>
</dbReference>
<feature type="transmembrane region" description="Helical" evidence="6">
    <location>
        <begin position="38"/>
        <end position="60"/>
    </location>
</feature>
<name>A0A0V0J9F4_SCHSO</name>
<keyword evidence="4 6" id="KW-1133">Transmembrane helix</keyword>